<dbReference type="InterPro" id="IPR001633">
    <property type="entry name" value="EAL_dom"/>
</dbReference>
<dbReference type="PANTHER" id="PTHR33121">
    <property type="entry name" value="CYCLIC DI-GMP PHOSPHODIESTERASE PDEF"/>
    <property type="match status" value="1"/>
</dbReference>
<dbReference type="SMART" id="SM00052">
    <property type="entry name" value="EAL"/>
    <property type="match status" value="1"/>
</dbReference>
<accession>A0ABS2KPC9</accession>
<proteinExistence type="predicted"/>
<feature type="domain" description="EAL" evidence="1">
    <location>
        <begin position="1"/>
        <end position="239"/>
    </location>
</feature>
<dbReference type="InterPro" id="IPR050706">
    <property type="entry name" value="Cyclic-di-GMP_PDE-like"/>
</dbReference>
<sequence>MDAPPLLPGPIDTVFQPIVDLRNRSIVGYEALTRPASGGSPEELFAEAERRGVTAEFDWLCRVSAVRGAAAAGLPSELALFVNSEPAALDAPPPEFARAALADAAEQSIVVEITERDLMADPAGILRAVAHARDLGWRIAVDDVGADSSSLALLALLRPDVVKLEMRLIQQPSTPETIALLAAVAAETARTGSVVVAEGIENAAHEARARELGASWGQGWYFGVPGPLPRFDAAPRRPHPGLAGPAVTVRAPVAVTPFGLTHGRGTAVRTTPAALADWRRICSVVPWSVGRRRWCSSQSRSRRRWPGLGGSCSMGCPNVVL</sequence>
<dbReference type="CDD" id="cd01948">
    <property type="entry name" value="EAL"/>
    <property type="match status" value="1"/>
</dbReference>
<gene>
    <name evidence="2" type="ORF">JOE42_000562</name>
</gene>
<comment type="caution">
    <text evidence="2">The sequence shown here is derived from an EMBL/GenBank/DDBJ whole genome shotgun (WGS) entry which is preliminary data.</text>
</comment>
<protein>
    <submittedName>
        <fullName evidence="2">EAL domain-containing protein (Putative c-di-GMP-specific phosphodiesterase class I)</fullName>
    </submittedName>
</protein>
<keyword evidence="3" id="KW-1185">Reference proteome</keyword>
<dbReference type="SUPFAM" id="SSF141868">
    <property type="entry name" value="EAL domain-like"/>
    <property type="match status" value="1"/>
</dbReference>
<dbReference type="PANTHER" id="PTHR33121:SF76">
    <property type="entry name" value="SIGNALING PROTEIN"/>
    <property type="match status" value="1"/>
</dbReference>
<evidence type="ECO:0000259" key="1">
    <source>
        <dbReference type="PROSITE" id="PS50883"/>
    </source>
</evidence>
<dbReference type="Pfam" id="PF00563">
    <property type="entry name" value="EAL"/>
    <property type="match status" value="1"/>
</dbReference>
<reference evidence="2 3" key="1">
    <citation type="submission" date="2021-01" db="EMBL/GenBank/DDBJ databases">
        <title>Genomics of switchgrass bacterial isolates.</title>
        <authorList>
            <person name="Shade A."/>
        </authorList>
    </citation>
    <scope>NUCLEOTIDE SEQUENCE [LARGE SCALE GENOMIC DNA]</scope>
    <source>
        <strain evidence="2 3">PvP111</strain>
    </source>
</reference>
<organism evidence="2 3">
    <name type="scientific">Rhodococcoides corynebacterioides</name>
    <dbReference type="NCBI Taxonomy" id="53972"/>
    <lineage>
        <taxon>Bacteria</taxon>
        <taxon>Bacillati</taxon>
        <taxon>Actinomycetota</taxon>
        <taxon>Actinomycetes</taxon>
        <taxon>Mycobacteriales</taxon>
        <taxon>Nocardiaceae</taxon>
        <taxon>Rhodococcoides</taxon>
    </lineage>
</organism>
<name>A0ABS2KPC9_9NOCA</name>
<evidence type="ECO:0000313" key="3">
    <source>
        <dbReference type="Proteomes" id="UP000703038"/>
    </source>
</evidence>
<dbReference type="Proteomes" id="UP000703038">
    <property type="component" value="Unassembled WGS sequence"/>
</dbReference>
<dbReference type="RefSeq" id="WP_204866541.1">
    <property type="nucleotide sequence ID" value="NZ_JAFBBK010000001.1"/>
</dbReference>
<evidence type="ECO:0000313" key="2">
    <source>
        <dbReference type="EMBL" id="MBM7413829.1"/>
    </source>
</evidence>
<dbReference type="PROSITE" id="PS50883">
    <property type="entry name" value="EAL"/>
    <property type="match status" value="1"/>
</dbReference>
<dbReference type="InterPro" id="IPR035919">
    <property type="entry name" value="EAL_sf"/>
</dbReference>
<dbReference type="Gene3D" id="3.20.20.450">
    <property type="entry name" value="EAL domain"/>
    <property type="match status" value="1"/>
</dbReference>
<dbReference type="EMBL" id="JAFBBK010000001">
    <property type="protein sequence ID" value="MBM7413829.1"/>
    <property type="molecule type" value="Genomic_DNA"/>
</dbReference>